<dbReference type="Pfam" id="PF08245">
    <property type="entry name" value="Mur_ligase_M"/>
    <property type="match status" value="1"/>
</dbReference>
<organism evidence="5 6">
    <name type="scientific">Candidatus Roizmanbacteria bacterium CG11_big_fil_rev_8_21_14_0_20_36_8</name>
    <dbReference type="NCBI Taxonomy" id="1974856"/>
    <lineage>
        <taxon>Bacteria</taxon>
        <taxon>Candidatus Roizmaniibacteriota</taxon>
    </lineage>
</organism>
<feature type="non-terminal residue" evidence="5">
    <location>
        <position position="1"/>
    </location>
</feature>
<dbReference type="Proteomes" id="UP000231056">
    <property type="component" value="Unassembled WGS sequence"/>
</dbReference>
<dbReference type="EMBL" id="PCVM01000042">
    <property type="protein sequence ID" value="PIQ73568.1"/>
    <property type="molecule type" value="Genomic_DNA"/>
</dbReference>
<comment type="caution">
    <text evidence="5">The sequence shown here is derived from an EMBL/GenBank/DDBJ whole genome shotgun (WGS) entry which is preliminary data.</text>
</comment>
<accession>A0A2M6IUH7</accession>
<gene>
    <name evidence="5" type="ORF">COV58_01815</name>
</gene>
<evidence type="ECO:0000313" key="6">
    <source>
        <dbReference type="Proteomes" id="UP000231056"/>
    </source>
</evidence>
<dbReference type="PANTHER" id="PTHR43024">
    <property type="entry name" value="UDP-N-ACETYLMURAMOYL-TRIPEPTIDE--D-ALANYL-D-ALANINE LIGASE"/>
    <property type="match status" value="1"/>
</dbReference>
<keyword evidence="3" id="KW-0067">ATP-binding</keyword>
<evidence type="ECO:0000259" key="4">
    <source>
        <dbReference type="Pfam" id="PF08245"/>
    </source>
</evidence>
<proteinExistence type="predicted"/>
<dbReference type="GO" id="GO:0005524">
    <property type="term" value="F:ATP binding"/>
    <property type="evidence" value="ECO:0007669"/>
    <property type="project" value="UniProtKB-KW"/>
</dbReference>
<evidence type="ECO:0000256" key="1">
    <source>
        <dbReference type="ARBA" id="ARBA00022598"/>
    </source>
</evidence>
<dbReference type="AlphaFoldDB" id="A0A2M6IUH7"/>
<feature type="domain" description="Mur ligase central" evidence="4">
    <location>
        <begin position="4"/>
        <end position="165"/>
    </location>
</feature>
<dbReference type="PANTHER" id="PTHR43024:SF1">
    <property type="entry name" value="UDP-N-ACETYLMURAMOYL-TRIPEPTIDE--D-ALANYL-D-ALANINE LIGASE"/>
    <property type="match status" value="1"/>
</dbReference>
<dbReference type="GO" id="GO:0016881">
    <property type="term" value="F:acid-amino acid ligase activity"/>
    <property type="evidence" value="ECO:0007669"/>
    <property type="project" value="InterPro"/>
</dbReference>
<evidence type="ECO:0000256" key="3">
    <source>
        <dbReference type="ARBA" id="ARBA00022840"/>
    </source>
</evidence>
<evidence type="ECO:0000313" key="5">
    <source>
        <dbReference type="EMBL" id="PIQ73568.1"/>
    </source>
</evidence>
<keyword evidence="1" id="KW-0436">Ligase</keyword>
<sequence>KYKVAKTDNNMNTDVGIAKCINNNLTKDTEIMIIEAGAYKAGEIKSAVGYIPFSAGILTGLGNQHLDLYGSREALIKEESSLLYSVLKTNQVYINSTVPNIESLLNDLPGCQKYGHADADISAKEVMVTPLGTTAKVEIGNLEFNLKTNLLGKHAILNLLPCIGLAHDLGMNFDEIFTAVNSISQIPGKLSLHKGAHGATFIHDGATSNVDGFLSAIDVLKIFPSENQIIITQGIIELGVEKSASYSKISHQLKDTKIKLFTTDQSFDKKNKSNQIITLNDVSSLIDLVLKKINKDSVVLIEGKFADTDLSRLLKQVNSGGES</sequence>
<keyword evidence="2" id="KW-0547">Nucleotide-binding</keyword>
<dbReference type="InterPro" id="IPR051046">
    <property type="entry name" value="MurCDEF_CellWall_CoF430Synth"/>
</dbReference>
<dbReference type="InterPro" id="IPR013221">
    <property type="entry name" value="Mur_ligase_cen"/>
</dbReference>
<evidence type="ECO:0000256" key="2">
    <source>
        <dbReference type="ARBA" id="ARBA00022741"/>
    </source>
</evidence>
<protein>
    <recommendedName>
        <fullName evidence="4">Mur ligase central domain-containing protein</fullName>
    </recommendedName>
</protein>
<dbReference type="Gene3D" id="3.40.1190.10">
    <property type="entry name" value="Mur-like, catalytic domain"/>
    <property type="match status" value="1"/>
</dbReference>
<dbReference type="SUPFAM" id="SSF53623">
    <property type="entry name" value="MurD-like peptide ligases, catalytic domain"/>
    <property type="match status" value="1"/>
</dbReference>
<dbReference type="InterPro" id="IPR036615">
    <property type="entry name" value="Mur_ligase_C_dom_sf"/>
</dbReference>
<reference evidence="5 6" key="1">
    <citation type="submission" date="2017-09" db="EMBL/GenBank/DDBJ databases">
        <title>Depth-based differentiation of microbial function through sediment-hosted aquifers and enrichment of novel symbionts in the deep terrestrial subsurface.</title>
        <authorList>
            <person name="Probst A.J."/>
            <person name="Ladd B."/>
            <person name="Jarett J.K."/>
            <person name="Geller-Mcgrath D.E."/>
            <person name="Sieber C.M."/>
            <person name="Emerson J.B."/>
            <person name="Anantharaman K."/>
            <person name="Thomas B.C."/>
            <person name="Malmstrom R."/>
            <person name="Stieglmeier M."/>
            <person name="Klingl A."/>
            <person name="Woyke T."/>
            <person name="Ryan C.M."/>
            <person name="Banfield J.F."/>
        </authorList>
    </citation>
    <scope>NUCLEOTIDE SEQUENCE [LARGE SCALE GENOMIC DNA]</scope>
    <source>
        <strain evidence="5">CG11_big_fil_rev_8_21_14_0_20_36_8</strain>
    </source>
</reference>
<dbReference type="InterPro" id="IPR036565">
    <property type="entry name" value="Mur-like_cat_sf"/>
</dbReference>
<dbReference type="Gene3D" id="3.90.190.20">
    <property type="entry name" value="Mur ligase, C-terminal domain"/>
    <property type="match status" value="1"/>
</dbReference>
<dbReference type="SUPFAM" id="SSF53244">
    <property type="entry name" value="MurD-like peptide ligases, peptide-binding domain"/>
    <property type="match status" value="1"/>
</dbReference>
<name>A0A2M6IUH7_9BACT</name>